<dbReference type="NCBIfam" id="TIGR02499">
    <property type="entry name" value="HrpE_YscL_not"/>
    <property type="match status" value="1"/>
</dbReference>
<keyword evidence="3" id="KW-0963">Cytoplasm</keyword>
<dbReference type="Pfam" id="PF06188">
    <property type="entry name" value="HrpE"/>
    <property type="match status" value="1"/>
</dbReference>
<comment type="caution">
    <text evidence="6">The sequence shown here is derived from an EMBL/GenBank/DDBJ whole genome shotgun (WGS) entry which is preliminary data.</text>
</comment>
<dbReference type="Proteomes" id="UP000286351">
    <property type="component" value="Unassembled WGS sequence"/>
</dbReference>
<evidence type="ECO:0000256" key="3">
    <source>
        <dbReference type="ARBA" id="ARBA00022490"/>
    </source>
</evidence>
<evidence type="ECO:0000256" key="5">
    <source>
        <dbReference type="ARBA" id="ARBA00024335"/>
    </source>
</evidence>
<dbReference type="GO" id="GO:0005737">
    <property type="term" value="C:cytoplasm"/>
    <property type="evidence" value="ECO:0007669"/>
    <property type="project" value="UniProtKB-SubCell"/>
</dbReference>
<dbReference type="EMBL" id="MOBO01000007">
    <property type="protein sequence ID" value="RON40058.1"/>
    <property type="molecule type" value="Genomic_DNA"/>
</dbReference>
<evidence type="ECO:0000256" key="2">
    <source>
        <dbReference type="ARBA" id="ARBA00022448"/>
    </source>
</evidence>
<dbReference type="AlphaFoldDB" id="A0A423JQU0"/>
<organism evidence="6 7">
    <name type="scientific">Pseudomonas brassicacearum</name>
    <dbReference type="NCBI Taxonomy" id="930166"/>
    <lineage>
        <taxon>Bacteria</taxon>
        <taxon>Pseudomonadati</taxon>
        <taxon>Pseudomonadota</taxon>
        <taxon>Gammaproteobacteria</taxon>
        <taxon>Pseudomonadales</taxon>
        <taxon>Pseudomonadaceae</taxon>
        <taxon>Pseudomonas</taxon>
    </lineage>
</organism>
<evidence type="ECO:0000256" key="1">
    <source>
        <dbReference type="ARBA" id="ARBA00004496"/>
    </source>
</evidence>
<name>A0A423JQU0_9PSED</name>
<comment type="subcellular location">
    <subcellularLocation>
        <location evidence="1">Cytoplasm</location>
    </subcellularLocation>
</comment>
<protein>
    <recommendedName>
        <fullName evidence="8">Type III secretion protein</fullName>
    </recommendedName>
</protein>
<keyword evidence="2" id="KW-0813">Transport</keyword>
<dbReference type="InterPro" id="IPR012842">
    <property type="entry name" value="T3SS_SctL/SctL2"/>
</dbReference>
<proteinExistence type="inferred from homology"/>
<evidence type="ECO:0000256" key="4">
    <source>
        <dbReference type="ARBA" id="ARBA00022927"/>
    </source>
</evidence>
<evidence type="ECO:0000313" key="7">
    <source>
        <dbReference type="Proteomes" id="UP000286351"/>
    </source>
</evidence>
<keyword evidence="4" id="KW-0653">Protein transport</keyword>
<evidence type="ECO:0008006" key="8">
    <source>
        <dbReference type="Google" id="ProtNLM"/>
    </source>
</evidence>
<evidence type="ECO:0000313" key="6">
    <source>
        <dbReference type="EMBL" id="RON40058.1"/>
    </source>
</evidence>
<dbReference type="RefSeq" id="WP_123365525.1">
    <property type="nucleotide sequence ID" value="NZ_MOBO01000007.1"/>
</dbReference>
<reference evidence="6 7" key="1">
    <citation type="submission" date="2016-10" db="EMBL/GenBank/DDBJ databases">
        <title>Comparative genome analysis of multiple Pseudomonas spp. focuses on biocontrol and plant growth promoting traits.</title>
        <authorList>
            <person name="Tao X.-Y."/>
            <person name="Taylor C.G."/>
        </authorList>
    </citation>
    <scope>NUCLEOTIDE SEQUENCE [LARGE SCALE GENOMIC DNA]</scope>
    <source>
        <strain evidence="6 7">38D4</strain>
    </source>
</reference>
<comment type="similarity">
    <text evidence="5">Belongs to the SctL stator family.</text>
</comment>
<dbReference type="GO" id="GO:0030254">
    <property type="term" value="P:protein secretion by the type III secretion system"/>
    <property type="evidence" value="ECO:0007669"/>
    <property type="project" value="InterPro"/>
</dbReference>
<dbReference type="InterPro" id="IPR009335">
    <property type="entry name" value="T3SS_HrpE/ATPase_suE"/>
</dbReference>
<sequence length="191" mass="21044">MWIRRRLSLGAEALLREPILRREDLADAQRASDLLLVAQAQAEALIADAQGQCQRSLDQATGEFWAQANHFLQSLEDQRQTLQRSAVESAEAMLTLALTQLFDDTSVAERGRALINHLAASQSYACTATLSCPPELFADVQAWIAGSRFAALWQLREDTSMPPQALRLSSDAGEFDLDWSGLVRCLLGQGD</sequence>
<accession>A0A423JQU0</accession>
<gene>
    <name evidence="6" type="ORF">BK664_09380</name>
</gene>